<dbReference type="PANTHER" id="PTHR43656:SF2">
    <property type="entry name" value="BINDING OXIDOREDUCTASE, PUTATIVE (AFU_ORTHOLOGUE AFUA_2G08260)-RELATED"/>
    <property type="match status" value="1"/>
</dbReference>
<dbReference type="PANTHER" id="PTHR43656">
    <property type="entry name" value="BINDING OXIDOREDUCTASE, PUTATIVE (AFU_ORTHOLOGUE AFUA_2G08260)-RELATED"/>
    <property type="match status" value="1"/>
</dbReference>
<dbReference type="SUPFAM" id="SSF46548">
    <property type="entry name" value="alpha-helical ferredoxin"/>
    <property type="match status" value="1"/>
</dbReference>
<evidence type="ECO:0000256" key="1">
    <source>
        <dbReference type="ARBA" id="ARBA00001974"/>
    </source>
</evidence>
<gene>
    <name evidence="7" type="ORF">ENL39_04940</name>
</gene>
<keyword evidence="3" id="KW-0274">FAD</keyword>
<feature type="domain" description="Dihydroprymidine dehydrogenase" evidence="6">
    <location>
        <begin position="452"/>
        <end position="546"/>
    </location>
</feature>
<dbReference type="Pfam" id="PF00724">
    <property type="entry name" value="Oxidored_FMN"/>
    <property type="match status" value="1"/>
</dbReference>
<evidence type="ECO:0008006" key="8">
    <source>
        <dbReference type="Google" id="ProtNLM"/>
    </source>
</evidence>
<feature type="domain" description="NADH:flavin oxidoreductase/NADH oxidase N-terminal" evidence="5">
    <location>
        <begin position="41"/>
        <end position="264"/>
    </location>
</feature>
<dbReference type="GO" id="GO:0016491">
    <property type="term" value="F:oxidoreductase activity"/>
    <property type="evidence" value="ECO:0007669"/>
    <property type="project" value="UniProtKB-KW"/>
</dbReference>
<dbReference type="InterPro" id="IPR051799">
    <property type="entry name" value="NADH_flavin_oxidoreductase"/>
</dbReference>
<evidence type="ECO:0000256" key="2">
    <source>
        <dbReference type="ARBA" id="ARBA00022630"/>
    </source>
</evidence>
<dbReference type="EMBL" id="DRTT01000139">
    <property type="protein sequence ID" value="HHF98814.1"/>
    <property type="molecule type" value="Genomic_DNA"/>
</dbReference>
<dbReference type="Gene3D" id="3.20.20.70">
    <property type="entry name" value="Aldolase class I"/>
    <property type="match status" value="1"/>
</dbReference>
<feature type="non-terminal residue" evidence="7">
    <location>
        <position position="554"/>
    </location>
</feature>
<keyword evidence="2" id="KW-0285">Flavoprotein</keyword>
<organism evidence="7">
    <name type="scientific">Aerophobetes bacterium</name>
    <dbReference type="NCBI Taxonomy" id="2030807"/>
    <lineage>
        <taxon>Bacteria</taxon>
        <taxon>Candidatus Aerophobota</taxon>
    </lineage>
</organism>
<dbReference type="GO" id="GO:0051536">
    <property type="term" value="F:iron-sulfur cluster binding"/>
    <property type="evidence" value="ECO:0007669"/>
    <property type="project" value="InterPro"/>
</dbReference>
<proteinExistence type="predicted"/>
<dbReference type="AlphaFoldDB" id="A0A7V5HZJ8"/>
<dbReference type="InterPro" id="IPR028261">
    <property type="entry name" value="DPD_II"/>
</dbReference>
<dbReference type="SUPFAM" id="SSF51395">
    <property type="entry name" value="FMN-linked oxidoreductases"/>
    <property type="match status" value="1"/>
</dbReference>
<dbReference type="InterPro" id="IPR013785">
    <property type="entry name" value="Aldolase_TIM"/>
</dbReference>
<dbReference type="InterPro" id="IPR001155">
    <property type="entry name" value="OxRdtase_FMN_N"/>
</dbReference>
<evidence type="ECO:0000256" key="3">
    <source>
        <dbReference type="ARBA" id="ARBA00022827"/>
    </source>
</evidence>
<evidence type="ECO:0000313" key="7">
    <source>
        <dbReference type="EMBL" id="HHF98814.1"/>
    </source>
</evidence>
<reference evidence="7" key="1">
    <citation type="journal article" date="2020" name="mSystems">
        <title>Genome- and Community-Level Interaction Insights into Carbon Utilization and Element Cycling Functions of Hydrothermarchaeota in Hydrothermal Sediment.</title>
        <authorList>
            <person name="Zhou Z."/>
            <person name="Liu Y."/>
            <person name="Xu W."/>
            <person name="Pan J."/>
            <person name="Luo Z.H."/>
            <person name="Li M."/>
        </authorList>
    </citation>
    <scope>NUCLEOTIDE SEQUENCE [LARGE SCALE GENOMIC DNA]</scope>
    <source>
        <strain evidence="7">HyVt-92</strain>
    </source>
</reference>
<dbReference type="Gene3D" id="1.10.1060.10">
    <property type="entry name" value="Alpha-helical ferredoxin"/>
    <property type="match status" value="1"/>
</dbReference>
<dbReference type="Pfam" id="PF14691">
    <property type="entry name" value="Fer4_20"/>
    <property type="match status" value="1"/>
</dbReference>
<keyword evidence="4" id="KW-0560">Oxidoreductase</keyword>
<protein>
    <recommendedName>
        <fullName evidence="8">NADH:flavin oxidoreductase</fullName>
    </recommendedName>
</protein>
<sequence length="554" mass="63051">MEGNSRFSYRTLDELCKDIEAMNLFIPLSEDTQILAESIYVEGRKIPNRLCIHPMEGHDADPNGAPGELTFRRYTRYAQGGAGIIWIEATAVVPEGKAHPRQLWINEDSVKGFKTLVEVIKENSLNLRGQKQLPFVVLQLTHSGRQSCPEGVPFPIITHHSRILDVKDNLSPDYPIISDQELDKLQEKFIEASQMAYECGFDAVDIKACHGYLLHELLFSYTRENSKYGGSFENRTRFLREVIEKVKKIVPEIILTTRLNIYDGVPYPWGWGVKKDGSVKPDLSEPIALIKKLKELGVNIINIAVGNPYYNPHLERPYDHPIAGGYVPDEHPLKTISRNIRLTFEIASRIPQIRLIGTGFSWLRQFFPNVGAAMVKKRWISFLGVGRVALANPYFANELLSKGNLTKNICITCSSCSQMMKDGGPVGCVVHDSEIYGSLYRFWRLKNKNYLKTLAERCIQCFPPPCQEGCPARMDIPAFIRAFLEGDIKKSYQIMRKDNILPEICAYLCPSERLCEEKCTSRIIYREEVPIREIQKFVAEEARKRGYAKVSPGR</sequence>
<name>A0A7V5HZJ8_UNCAE</name>
<dbReference type="GO" id="GO:0010181">
    <property type="term" value="F:FMN binding"/>
    <property type="evidence" value="ECO:0007669"/>
    <property type="project" value="InterPro"/>
</dbReference>
<evidence type="ECO:0000256" key="4">
    <source>
        <dbReference type="ARBA" id="ARBA00023002"/>
    </source>
</evidence>
<comment type="cofactor">
    <cofactor evidence="1">
        <name>FAD</name>
        <dbReference type="ChEBI" id="CHEBI:57692"/>
    </cofactor>
</comment>
<evidence type="ECO:0000259" key="5">
    <source>
        <dbReference type="Pfam" id="PF00724"/>
    </source>
</evidence>
<comment type="caution">
    <text evidence="7">The sequence shown here is derived from an EMBL/GenBank/DDBJ whole genome shotgun (WGS) entry which is preliminary data.</text>
</comment>
<accession>A0A7V5HZJ8</accession>
<dbReference type="Proteomes" id="UP000886070">
    <property type="component" value="Unassembled WGS sequence"/>
</dbReference>
<dbReference type="InterPro" id="IPR009051">
    <property type="entry name" value="Helical_ferredxn"/>
</dbReference>
<evidence type="ECO:0000259" key="6">
    <source>
        <dbReference type="Pfam" id="PF14691"/>
    </source>
</evidence>